<dbReference type="PANTHER" id="PTHR41786">
    <property type="entry name" value="MOTILITY ACCESSORY FACTOR MAF"/>
    <property type="match status" value="1"/>
</dbReference>
<accession>A0A382CI50</accession>
<gene>
    <name evidence="2" type="ORF">METZ01_LOCUS178660</name>
</gene>
<evidence type="ECO:0000313" key="2">
    <source>
        <dbReference type="EMBL" id="SVB25806.1"/>
    </source>
</evidence>
<proteinExistence type="predicted"/>
<reference evidence="2" key="1">
    <citation type="submission" date="2018-05" db="EMBL/GenBank/DDBJ databases">
        <authorList>
            <person name="Lanie J.A."/>
            <person name="Ng W.-L."/>
            <person name="Kazmierczak K.M."/>
            <person name="Andrzejewski T.M."/>
            <person name="Davidsen T.M."/>
            <person name="Wayne K.J."/>
            <person name="Tettelin H."/>
            <person name="Glass J.I."/>
            <person name="Rusch D."/>
            <person name="Podicherti R."/>
            <person name="Tsui H.-C.T."/>
            <person name="Winkler M.E."/>
        </authorList>
    </citation>
    <scope>NUCLEOTIDE SEQUENCE</scope>
</reference>
<feature type="domain" description="6-hydroxymethylpterin diphosphokinase MptE-like" evidence="1">
    <location>
        <begin position="206"/>
        <end position="356"/>
    </location>
</feature>
<dbReference type="Pfam" id="PF01973">
    <property type="entry name" value="MptE-like"/>
    <property type="match status" value="1"/>
</dbReference>
<dbReference type="InterPro" id="IPR002826">
    <property type="entry name" value="MptE-like"/>
</dbReference>
<organism evidence="2">
    <name type="scientific">marine metagenome</name>
    <dbReference type="NCBI Taxonomy" id="408172"/>
    <lineage>
        <taxon>unclassified sequences</taxon>
        <taxon>metagenomes</taxon>
        <taxon>ecological metagenomes</taxon>
    </lineage>
</organism>
<dbReference type="AlphaFoldDB" id="A0A382CI50"/>
<evidence type="ECO:0000259" key="1">
    <source>
        <dbReference type="Pfam" id="PF01973"/>
    </source>
</evidence>
<sequence>MSHFFKNNIKLLEKHSSCTKHLTEPLPSSIKVQNTPSGDNTVRFKNILIHSKYDPVKEGQAFAEKVTTGSQVCLYGFGLGYHIDAILEKIGPNGFLLAIELNPDLLLAAMILRNQSKVLLDERFHIVYGLNEEIVSTEIAKYMGKMQSTNTKDLEVIFHSPSFKCIPSSFPQLTNSLEVLLMERRFPAVLGDLEKENYILNKEIVEQNSGIKILHSKHEGKPGLLVSAGPSLDDIFPYLKQVDKKFILACVDTAFPILSREGIVPDYVFSLDPQEDSFQYFRDFLESSTKLIFTPSANTKVVHCYKGEKFVVFKKTSSQFTEEESVINSKGSTQSGGSVSCLALDVLIQFGCNPIF</sequence>
<protein>
    <recommendedName>
        <fullName evidence="1">6-hydroxymethylpterin diphosphokinase MptE-like domain-containing protein</fullName>
    </recommendedName>
</protein>
<dbReference type="PANTHER" id="PTHR41786:SF1">
    <property type="entry name" value="6-HYDROXYMETHYLPTERIN DIPHOSPHOKINASE MPTE-LIKE DOMAIN-CONTAINING PROTEIN"/>
    <property type="match status" value="1"/>
</dbReference>
<name>A0A382CI50_9ZZZZ</name>
<dbReference type="EMBL" id="UINC01034644">
    <property type="protein sequence ID" value="SVB25806.1"/>
    <property type="molecule type" value="Genomic_DNA"/>
</dbReference>
<feature type="non-terminal residue" evidence="2">
    <location>
        <position position="356"/>
    </location>
</feature>